<evidence type="ECO:0000256" key="9">
    <source>
        <dbReference type="SAM" id="MobiDB-lite"/>
    </source>
</evidence>
<dbReference type="GO" id="GO:0005524">
    <property type="term" value="F:ATP binding"/>
    <property type="evidence" value="ECO:0007669"/>
    <property type="project" value="UniProtKB-UniRule"/>
</dbReference>
<feature type="region of interest" description="Disordered" evidence="9">
    <location>
        <begin position="265"/>
        <end position="294"/>
    </location>
</feature>
<keyword evidence="3 7" id="KW-0808">Transferase</keyword>
<dbReference type="GO" id="GO:0038066">
    <property type="term" value="P:p38MAPK cascade"/>
    <property type="evidence" value="ECO:0007669"/>
    <property type="project" value="UniProtKB-UniRule"/>
</dbReference>
<dbReference type="CDD" id="cd06626">
    <property type="entry name" value="STKc_MEKK4"/>
    <property type="match status" value="1"/>
</dbReference>
<gene>
    <name evidence="11" type="ORF">LANO_0A01486G</name>
</gene>
<dbReference type="GO" id="GO:0051403">
    <property type="term" value="P:stress-activated MAPK cascade"/>
    <property type="evidence" value="ECO:0007669"/>
    <property type="project" value="InterPro"/>
</dbReference>
<comment type="similarity">
    <text evidence="1 7">Belongs to the protein kinase superfamily. STE Ser/Thr protein kinase family. MAP kinase kinase kinase subfamily.</text>
</comment>
<keyword evidence="4 7" id="KW-0547">Nucleotide-binding</keyword>
<evidence type="ECO:0000256" key="4">
    <source>
        <dbReference type="ARBA" id="ARBA00022741"/>
    </source>
</evidence>
<evidence type="ECO:0000313" key="12">
    <source>
        <dbReference type="Proteomes" id="UP000189911"/>
    </source>
</evidence>
<dbReference type="InterPro" id="IPR011009">
    <property type="entry name" value="Kinase-like_dom_sf"/>
</dbReference>
<evidence type="ECO:0000256" key="3">
    <source>
        <dbReference type="ARBA" id="ARBA00022679"/>
    </source>
</evidence>
<evidence type="ECO:0000256" key="5">
    <source>
        <dbReference type="ARBA" id="ARBA00022777"/>
    </source>
</evidence>
<comment type="catalytic activity">
    <reaction evidence="7">
        <text>L-threonyl-[protein] + ATP = O-phospho-L-threonyl-[protein] + ADP + H(+)</text>
        <dbReference type="Rhea" id="RHEA:46608"/>
        <dbReference type="Rhea" id="RHEA-COMP:11060"/>
        <dbReference type="Rhea" id="RHEA-COMP:11605"/>
        <dbReference type="ChEBI" id="CHEBI:15378"/>
        <dbReference type="ChEBI" id="CHEBI:30013"/>
        <dbReference type="ChEBI" id="CHEBI:30616"/>
        <dbReference type="ChEBI" id="CHEBI:61977"/>
        <dbReference type="ChEBI" id="CHEBI:456216"/>
    </reaction>
</comment>
<evidence type="ECO:0000256" key="1">
    <source>
        <dbReference type="ARBA" id="ARBA00006529"/>
    </source>
</evidence>
<dbReference type="PROSITE" id="PS00107">
    <property type="entry name" value="PROTEIN_KINASE_ATP"/>
    <property type="match status" value="1"/>
</dbReference>
<feature type="compositionally biased region" description="Polar residues" evidence="9">
    <location>
        <begin position="342"/>
        <end position="355"/>
    </location>
</feature>
<dbReference type="EMBL" id="LT598449">
    <property type="protein sequence ID" value="SCU77871.1"/>
    <property type="molecule type" value="Genomic_DNA"/>
</dbReference>
<feature type="compositionally biased region" description="Acidic residues" evidence="9">
    <location>
        <begin position="270"/>
        <end position="289"/>
    </location>
</feature>
<dbReference type="Proteomes" id="UP000189911">
    <property type="component" value="Chromosome A"/>
</dbReference>
<keyword evidence="12" id="KW-1185">Reference proteome</keyword>
<proteinExistence type="inferred from homology"/>
<dbReference type="InterPro" id="IPR000719">
    <property type="entry name" value="Prot_kinase_dom"/>
</dbReference>
<dbReference type="InterPro" id="IPR017441">
    <property type="entry name" value="Protein_kinase_ATP_BS"/>
</dbReference>
<dbReference type="PROSITE" id="PS50011">
    <property type="entry name" value="PROTEIN_KINASE_DOM"/>
    <property type="match status" value="1"/>
</dbReference>
<feature type="binding site" evidence="8">
    <location>
        <position position="1291"/>
    </location>
    <ligand>
        <name>ATP</name>
        <dbReference type="ChEBI" id="CHEBI:30616"/>
    </ligand>
</feature>
<evidence type="ECO:0000313" key="11">
    <source>
        <dbReference type="EMBL" id="SCU77871.1"/>
    </source>
</evidence>
<evidence type="ECO:0000256" key="8">
    <source>
        <dbReference type="PROSITE-ProRule" id="PRU10141"/>
    </source>
</evidence>
<feature type="compositionally biased region" description="Low complexity" evidence="9">
    <location>
        <begin position="178"/>
        <end position="229"/>
    </location>
</feature>
<feature type="compositionally biased region" description="Low complexity" evidence="9">
    <location>
        <begin position="116"/>
        <end position="135"/>
    </location>
</feature>
<protein>
    <recommendedName>
        <fullName evidence="7">MAP kinase kinase kinase</fullName>
        <ecNumber evidence="7">2.7.11.-</ecNumber>
    </recommendedName>
</protein>
<dbReference type="PROSITE" id="PS00108">
    <property type="entry name" value="PROTEIN_KINASE_ST"/>
    <property type="match status" value="1"/>
</dbReference>
<feature type="region of interest" description="Disordered" evidence="9">
    <location>
        <begin position="178"/>
        <end position="230"/>
    </location>
</feature>
<dbReference type="Gene3D" id="1.10.510.10">
    <property type="entry name" value="Transferase(Phosphotransferase) domain 1"/>
    <property type="match status" value="1"/>
</dbReference>
<reference evidence="12" key="1">
    <citation type="submission" date="2016-03" db="EMBL/GenBank/DDBJ databases">
        <authorList>
            <person name="Devillers Hugo."/>
        </authorList>
    </citation>
    <scope>NUCLEOTIDE SEQUENCE [LARGE SCALE GENOMIC DNA]</scope>
</reference>
<feature type="compositionally biased region" description="Polar residues" evidence="9">
    <location>
        <begin position="32"/>
        <end position="91"/>
    </location>
</feature>
<evidence type="ECO:0000256" key="6">
    <source>
        <dbReference type="ARBA" id="ARBA00022840"/>
    </source>
</evidence>
<dbReference type="PANTHER" id="PTHR48016">
    <property type="entry name" value="MAP KINASE KINASE KINASE SSK2-RELATED-RELATED"/>
    <property type="match status" value="1"/>
</dbReference>
<dbReference type="InterPro" id="IPR008271">
    <property type="entry name" value="Ser/Thr_kinase_AS"/>
</dbReference>
<evidence type="ECO:0000256" key="2">
    <source>
        <dbReference type="ARBA" id="ARBA00022527"/>
    </source>
</evidence>
<dbReference type="GO" id="GO:0004709">
    <property type="term" value="F:MAP kinase kinase kinase activity"/>
    <property type="evidence" value="ECO:0007669"/>
    <property type="project" value="UniProtKB-UniRule"/>
</dbReference>
<dbReference type="FunFam" id="1.10.510.10:FF:000571">
    <property type="entry name" value="Maternal embryonic leucine zipper kinase"/>
    <property type="match status" value="1"/>
</dbReference>
<dbReference type="PIRSF" id="PIRSF037579">
    <property type="entry name" value="MAPKKK_SSK22"/>
    <property type="match status" value="1"/>
</dbReference>
<feature type="domain" description="Protein kinase" evidence="10">
    <location>
        <begin position="1262"/>
        <end position="1533"/>
    </location>
</feature>
<feature type="region of interest" description="Disordered" evidence="9">
    <location>
        <begin position="335"/>
        <end position="355"/>
    </location>
</feature>
<dbReference type="InterPro" id="IPR017240">
    <property type="entry name" value="MAPKKK_Ssk2/Ssk22"/>
</dbReference>
<dbReference type="GO" id="GO:0005737">
    <property type="term" value="C:cytoplasm"/>
    <property type="evidence" value="ECO:0007669"/>
    <property type="project" value="InterPro"/>
</dbReference>
<name>A0A1G4IMK0_9SACH</name>
<feature type="compositionally biased region" description="Polar residues" evidence="9">
    <location>
        <begin position="145"/>
        <end position="157"/>
    </location>
</feature>
<evidence type="ECO:0000259" key="10">
    <source>
        <dbReference type="PROSITE" id="PS50011"/>
    </source>
</evidence>
<keyword evidence="5 7" id="KW-0418">Kinase</keyword>
<dbReference type="PANTHER" id="PTHR48016:SF32">
    <property type="entry name" value="MITOGEN-ACTIVATED PROTEIN KINASE KINASE KINASE 4"/>
    <property type="match status" value="1"/>
</dbReference>
<accession>A0A1G4IMK0</accession>
<keyword evidence="2 7" id="KW-0723">Serine/threonine-protein kinase</keyword>
<feature type="region of interest" description="Disordered" evidence="9">
    <location>
        <begin position="16"/>
        <end position="157"/>
    </location>
</feature>
<keyword evidence="6 7" id="KW-0067">ATP-binding</keyword>
<dbReference type="EC" id="2.7.11.-" evidence="7"/>
<dbReference type="OrthoDB" id="1043025at2759"/>
<dbReference type="Pfam" id="PF00069">
    <property type="entry name" value="Pkinase"/>
    <property type="match status" value="1"/>
</dbReference>
<dbReference type="SUPFAM" id="SSF56112">
    <property type="entry name" value="Protein kinase-like (PK-like)"/>
    <property type="match status" value="1"/>
</dbReference>
<dbReference type="InterPro" id="IPR050538">
    <property type="entry name" value="MAP_kinase_kinase_kinase"/>
</dbReference>
<sequence>MTEKDYFSFKQGYTLEEKAGNSGRVKGRSKNKSYTQGNGNTRSFSPSRQMSNLQGQQPRSPGYYTATTLRSPSGVQGHSPMNTLKLSTSSLKHAMSMVSPPPGAPSVRSSRQPSISGNSSGKQSGQNGSHNSGTGLMSPGRQKTRSNSLSSRVPSTLSLDSSLAPTLVLPPNLASLNSQSTSTLNSPQNQLSAGMNSASNNASSSSLHHDSTASSTSSTRSSHAASSNSVYRSFKPMQKQYVLNEELYLNRMKKSNLDDYYTRGIAASGNDEDDETDTEAEVDDTDADESSFGTNFFTTTEKGGTLTFDDELVTMSSKFLLGRMDWLRQADPENPDVKGLLGTQQRIPSGPSTGRTMYSTTVGTAEGNSYAYVQRLSRNSHVLDRLEWQAMLANVLKGDIVKSEKSKISYQGGHINTGTQYADELWLELKAWMNCRSIEEERKTLEYLRNSTDSVFDEIMQMKFDDNVEVEYAVSRIKPVINRYHQVTSYWKNDQHMQYEKPLTGRDEFTHRIAAMNTFLTLKDAFECEIEALKRWTGNESLDVKFTSTFYDIEGVYKNERPFAEQILKERDIESIFQRKLFYRHAPWILKAKVSIFTLSETVKEMKIPLLHRELEILLMFPFKLVKEIILIRLDYAKKLNNPTMMMIDQMIDDFSSYIRLSVQIKHTVVVYCSDWSFSPQVDADFDDAVNEAIKYLFKLLHLKLIDSAKKSFKTFREPDELLKFWDQLKNVGCFISGAGDVVAEGFSNLTLRLLNRLHSYILREQNHPPRFHKEADAEKWLIQVIENIGSVKRKINRFSNVLAKAFQNSVNYKVNDNQELLKNLKDSGHFLIYTGGELEGSGVYLFCSGELLGSSDEEILKILHNSEIGSDLLPNVEIKNSLSVYNALESGWDQNAILFQEYGANGVTYYHVQSEAHGRNTLVRGNRTGNQNGNNAFEDLKSEENEMFELEVKLKSLGYIVAYCPQEPILWEGDMLNLSEGLVLTKRDFDIKLPSDTLVLLNQGSTYAMEYQCDKFQHFVGNAVSFSERRCSTSTIEYTLQKINRAYFRITYTVLANMQKITDSVQKDYRGNETLNNLFIFCRDFARNFLRVNVATYEKKSIIILILMKISINWITFLVDDCDPTDLRTFRWCVPAMEFAMQMTMGWNILGLDQKQFSVLQEKISGCMSLLISHFDIMGARTSEAEKISHPQIRSTIGTCEDDNDSILAVNSKVRLEAIQELEKRVKGNPRHIGKVLDESDRDNQYLQSLASSLSNVSIRWQKRNFVGGGSFGTVFSAVNLDTGEILAVKEIKIKDRKSMKEVFPAIKEEMSVLEMLNHPNVVQYYGVEVHRDKVNLFMEYCEGGSLAQLLEHGRIEDEMVTQVYALQMLEGLAYLHQSSVVHRDIKPENILLDFNGVIKYVDFGAARSLAANGTKVANPATENKGEGVNSMMGTPMYMSPESVTGAEKGKFGSGDIWSLGCVILEMVTGRRPWFNLDNEWAIMYHVAAGHVPQLPSKDEVSSQGISFLLRCLKQDPNQRATAMELLCDPWMVEIRQLAFEDDGSDQQAGTPIV</sequence>
<dbReference type="SMART" id="SM00220">
    <property type="entry name" value="S_TKc"/>
    <property type="match status" value="1"/>
</dbReference>
<organism evidence="11 12">
    <name type="scientific">Lachancea nothofagi CBS 11611</name>
    <dbReference type="NCBI Taxonomy" id="1266666"/>
    <lineage>
        <taxon>Eukaryota</taxon>
        <taxon>Fungi</taxon>
        <taxon>Dikarya</taxon>
        <taxon>Ascomycota</taxon>
        <taxon>Saccharomycotina</taxon>
        <taxon>Saccharomycetes</taxon>
        <taxon>Saccharomycetales</taxon>
        <taxon>Saccharomycetaceae</taxon>
        <taxon>Lachancea</taxon>
    </lineage>
</organism>
<evidence type="ECO:0000256" key="7">
    <source>
        <dbReference type="PIRNR" id="PIRNR037579"/>
    </source>
</evidence>